<protein>
    <submittedName>
        <fullName evidence="2">DUF4345 domain-containing protein</fullName>
    </submittedName>
</protein>
<reference evidence="2 3" key="1">
    <citation type="submission" date="2018-11" db="EMBL/GenBank/DDBJ databases">
        <title>Pseudaminobacter arsenicus sp. nov., an arsenic-resistant bacterium isolated from arsenic-rich aquifers.</title>
        <authorList>
            <person name="Mu Y."/>
        </authorList>
    </citation>
    <scope>NUCLEOTIDE SEQUENCE [LARGE SCALE GENOMIC DNA]</scope>
    <source>
        <strain evidence="2 3">CB3</strain>
    </source>
</reference>
<sequence length="131" mass="14399">MEFAFPWPFTQGEWLAWSSAAVTVLLGLILLFAPAVSFRLLRLRPAENHPEAVAEARARMAGFYLGLGLCCILLAQPLLYMALGFSWLLTAFGRIVSMLSDRGNTLFNWISVAVELVLALLPLAFAFGLVP</sequence>
<organism evidence="2 3">
    <name type="scientific">Borborobacter arsenicus</name>
    <dbReference type="NCBI Taxonomy" id="1851146"/>
    <lineage>
        <taxon>Bacteria</taxon>
        <taxon>Pseudomonadati</taxon>
        <taxon>Pseudomonadota</taxon>
        <taxon>Alphaproteobacteria</taxon>
        <taxon>Hyphomicrobiales</taxon>
        <taxon>Phyllobacteriaceae</taxon>
        <taxon>Borborobacter</taxon>
    </lineage>
</organism>
<keyword evidence="3" id="KW-1185">Reference proteome</keyword>
<dbReference type="RefSeq" id="WP_128624920.1">
    <property type="nucleotide sequence ID" value="NZ_ML133510.1"/>
</dbReference>
<gene>
    <name evidence="2" type="ORF">EET67_11105</name>
</gene>
<accession>A0A432V641</accession>
<name>A0A432V641_9HYPH</name>
<feature type="transmembrane region" description="Helical" evidence="1">
    <location>
        <begin position="109"/>
        <end position="130"/>
    </location>
</feature>
<evidence type="ECO:0000313" key="3">
    <source>
        <dbReference type="Proteomes" id="UP000281647"/>
    </source>
</evidence>
<keyword evidence="1" id="KW-1133">Transmembrane helix</keyword>
<evidence type="ECO:0000256" key="1">
    <source>
        <dbReference type="SAM" id="Phobius"/>
    </source>
</evidence>
<dbReference type="EMBL" id="RKST01000010">
    <property type="protein sequence ID" value="RUM97615.1"/>
    <property type="molecule type" value="Genomic_DNA"/>
</dbReference>
<dbReference type="Pfam" id="PF14248">
    <property type="entry name" value="DUF4345"/>
    <property type="match status" value="1"/>
</dbReference>
<feature type="transmembrane region" description="Helical" evidence="1">
    <location>
        <begin position="20"/>
        <end position="41"/>
    </location>
</feature>
<feature type="transmembrane region" description="Helical" evidence="1">
    <location>
        <begin position="62"/>
        <end position="89"/>
    </location>
</feature>
<keyword evidence="1" id="KW-0472">Membrane</keyword>
<dbReference type="Proteomes" id="UP000281647">
    <property type="component" value="Unassembled WGS sequence"/>
</dbReference>
<keyword evidence="1" id="KW-0812">Transmembrane</keyword>
<evidence type="ECO:0000313" key="2">
    <source>
        <dbReference type="EMBL" id="RUM97615.1"/>
    </source>
</evidence>
<comment type="caution">
    <text evidence="2">The sequence shown here is derived from an EMBL/GenBank/DDBJ whole genome shotgun (WGS) entry which is preliminary data.</text>
</comment>
<proteinExistence type="predicted"/>
<dbReference type="AlphaFoldDB" id="A0A432V641"/>
<dbReference type="OrthoDB" id="9808658at2"/>
<dbReference type="InterPro" id="IPR025597">
    <property type="entry name" value="DUF4345"/>
</dbReference>